<dbReference type="OrthoDB" id="28679at2"/>
<dbReference type="InterPro" id="IPR051539">
    <property type="entry name" value="T4SS-coupling_protein"/>
</dbReference>
<evidence type="ECO:0000313" key="9">
    <source>
        <dbReference type="Proteomes" id="UP000008722"/>
    </source>
</evidence>
<evidence type="ECO:0000256" key="4">
    <source>
        <dbReference type="ARBA" id="ARBA00022692"/>
    </source>
</evidence>
<evidence type="ECO:0000256" key="3">
    <source>
        <dbReference type="ARBA" id="ARBA00022475"/>
    </source>
</evidence>
<dbReference type="GO" id="GO:0005886">
    <property type="term" value="C:plasma membrane"/>
    <property type="evidence" value="ECO:0007669"/>
    <property type="project" value="UniProtKB-SubCell"/>
</dbReference>
<keyword evidence="4 7" id="KW-0812">Transmembrane</keyword>
<protein>
    <submittedName>
        <fullName evidence="8">TRAG family protein</fullName>
    </submittedName>
</protein>
<dbReference type="CDD" id="cd01127">
    <property type="entry name" value="TrwB_TraG_TraD_VirD4"/>
    <property type="match status" value="1"/>
</dbReference>
<evidence type="ECO:0000256" key="2">
    <source>
        <dbReference type="ARBA" id="ARBA00008806"/>
    </source>
</evidence>
<dbReference type="InterPro" id="IPR003688">
    <property type="entry name" value="TraG/VirD4"/>
</dbReference>
<dbReference type="Pfam" id="PF02534">
    <property type="entry name" value="T4SS-DNA_transf"/>
    <property type="match status" value="1"/>
</dbReference>
<dbReference type="EMBL" id="CP002362">
    <property type="protein sequence ID" value="ADR37791.1"/>
    <property type="molecule type" value="Genomic_DNA"/>
</dbReference>
<reference evidence="8 9" key="2">
    <citation type="journal article" date="2011" name="Stand. Genomic Sci.">
        <title>Complete genome sequence of Oceanithermus profundus type strain (506).</title>
        <authorList>
            <person name="Pati A."/>
            <person name="Zhang X."/>
            <person name="Lapidus A."/>
            <person name="Nolan M."/>
            <person name="Lucas S."/>
            <person name="Del Rio T.G."/>
            <person name="Tice H."/>
            <person name="Cheng J.F."/>
            <person name="Tapia R."/>
            <person name="Han C."/>
            <person name="Goodwin L."/>
            <person name="Pitluck S."/>
            <person name="Liolios K."/>
            <person name="Pagani I."/>
            <person name="Ivanova N."/>
            <person name="Mavromatis K."/>
            <person name="Chen A."/>
            <person name="Palaniappan K."/>
            <person name="Hauser L."/>
            <person name="Jeffries C.D."/>
            <person name="Brambilla E.M."/>
            <person name="Rohl A."/>
            <person name="Mwirichia R."/>
            <person name="Rohde M."/>
            <person name="Tindall B.J."/>
            <person name="Sikorski J."/>
            <person name="Wirth R."/>
            <person name="Goker M."/>
            <person name="Woyke T."/>
            <person name="Detter J.C."/>
            <person name="Bristow J."/>
            <person name="Eisen J.A."/>
            <person name="Markowitz V."/>
            <person name="Hugenholtz P."/>
            <person name="Kyrpides N.C."/>
            <person name="Klenk H.P."/>
            <person name="Land M."/>
        </authorList>
    </citation>
    <scope>NUCLEOTIDE SEQUENCE [LARGE SCALE GENOMIC DNA]</scope>
    <source>
        <strain evidence="9">DSM 14977 / NBRC 100410 / VKM B-2274 / 506</strain>
        <plasmid evidence="9">Plasmid pOCEPR01</plasmid>
    </source>
</reference>
<geneLocation type="plasmid" evidence="8 9">
    <name>pOCEPR01</name>
</geneLocation>
<keyword evidence="9" id="KW-1185">Reference proteome</keyword>
<name>E4UAL2_OCEP5</name>
<dbReference type="InterPro" id="IPR027417">
    <property type="entry name" value="P-loop_NTPase"/>
</dbReference>
<dbReference type="RefSeq" id="WP_013449770.1">
    <property type="nucleotide sequence ID" value="NC_014753.1"/>
</dbReference>
<comment type="similarity">
    <text evidence="2">Belongs to the VirD4/TraG family.</text>
</comment>
<organism evidence="8 9">
    <name type="scientific">Oceanithermus profundus (strain DSM 14977 / NBRC 100410 / VKM B-2274 / 506)</name>
    <dbReference type="NCBI Taxonomy" id="670487"/>
    <lineage>
        <taxon>Bacteria</taxon>
        <taxon>Thermotogati</taxon>
        <taxon>Deinococcota</taxon>
        <taxon>Deinococci</taxon>
        <taxon>Thermales</taxon>
        <taxon>Thermaceae</taxon>
        <taxon>Oceanithermus</taxon>
    </lineage>
</organism>
<keyword evidence="6 7" id="KW-0472">Membrane</keyword>
<dbReference type="PANTHER" id="PTHR37937">
    <property type="entry name" value="CONJUGATIVE TRANSFER: DNA TRANSPORT"/>
    <property type="match status" value="1"/>
</dbReference>
<comment type="subcellular location">
    <subcellularLocation>
        <location evidence="1">Cell membrane</location>
        <topology evidence="1">Multi-pass membrane protein</topology>
    </subcellularLocation>
</comment>
<evidence type="ECO:0000256" key="1">
    <source>
        <dbReference type="ARBA" id="ARBA00004651"/>
    </source>
</evidence>
<dbReference type="eggNOG" id="COG3505">
    <property type="taxonomic scope" value="Bacteria"/>
</dbReference>
<gene>
    <name evidence="8" type="ordered locus">Ocepr_2343</name>
</gene>
<feature type="transmembrane region" description="Helical" evidence="7">
    <location>
        <begin position="12"/>
        <end position="31"/>
    </location>
</feature>
<dbReference type="HOGENOM" id="CLU_347444_0_0_0"/>
<keyword evidence="3" id="KW-1003">Cell membrane</keyword>
<dbReference type="Proteomes" id="UP000008722">
    <property type="component" value="Plasmid pOCEPR01"/>
</dbReference>
<dbReference type="KEGG" id="opr:Ocepr_2343"/>
<accession>E4UAL2</accession>
<keyword evidence="8" id="KW-0614">Plasmid</keyword>
<reference evidence="9" key="1">
    <citation type="submission" date="2010-11" db="EMBL/GenBank/DDBJ databases">
        <title>The complete sequence of plasmid of Oceanithermus profundus DSM 14977.</title>
        <authorList>
            <consortium name="US DOE Joint Genome Institute (JGI-PGF)"/>
            <person name="Lucas S."/>
            <person name="Copeland A."/>
            <person name="Lapidus A."/>
            <person name="Bruce D."/>
            <person name="Goodwin L."/>
            <person name="Pitluck S."/>
            <person name="Kyrpides N."/>
            <person name="Mavromatis K."/>
            <person name="Pagani I."/>
            <person name="Ivanova N."/>
            <person name="Zhang X."/>
            <person name="Brettin T."/>
            <person name="Detter J.C."/>
            <person name="Tapia R."/>
            <person name="Han C."/>
            <person name="Land M."/>
            <person name="Hauser L."/>
            <person name="Markowitz V."/>
            <person name="Cheng J.-F."/>
            <person name="Hugenholtz P."/>
            <person name="Woyke T."/>
            <person name="Wu D."/>
            <person name="Tindall B."/>
            <person name="Faehnrich R."/>
            <person name="Brambilla E."/>
            <person name="Klenk H.-P."/>
            <person name="Eisen J.A."/>
        </authorList>
    </citation>
    <scope>NUCLEOTIDE SEQUENCE [LARGE SCALE GENOMIC DNA]</scope>
    <source>
        <strain evidence="9">DSM 14977 / NBRC 100410 / VKM B-2274 / 506</strain>
        <plasmid evidence="9">Plasmid pOCEPR01</plasmid>
    </source>
</reference>
<feature type="transmembrane region" description="Helical" evidence="7">
    <location>
        <begin position="93"/>
        <end position="113"/>
    </location>
</feature>
<dbReference type="SUPFAM" id="SSF52540">
    <property type="entry name" value="P-loop containing nucleoside triphosphate hydrolases"/>
    <property type="match status" value="1"/>
</dbReference>
<dbReference type="PANTHER" id="PTHR37937:SF1">
    <property type="entry name" value="CONJUGATIVE TRANSFER: DNA TRANSPORT"/>
    <property type="match status" value="1"/>
</dbReference>
<evidence type="ECO:0000313" key="8">
    <source>
        <dbReference type="EMBL" id="ADR37791.1"/>
    </source>
</evidence>
<evidence type="ECO:0000256" key="7">
    <source>
        <dbReference type="SAM" id="Phobius"/>
    </source>
</evidence>
<evidence type="ECO:0000256" key="5">
    <source>
        <dbReference type="ARBA" id="ARBA00022989"/>
    </source>
</evidence>
<sequence length="812" mass="90571" precursor="true">MNPARALLGRPLYIPLLIGLFFMVLAGVLAARSYANSVIAATRATYDSGWHKVIRYDNPISFLSRCYAWDAKHPGANCMEIYRYYQSVHAPDYRWPLASAAAAALSFIAVAFWPGRKPELPAEGGLAKEDDLKKHGYLGEGRLSDGAVFLGLLEGRPKKYVQLPPKELARHVLVEAGTGEGKTSTYVMSLAISAAHHRQGMIAWDQKYGEPSGLVDVLPIFRHFERPVYTYAPYDPDTPRIPLLDMVVDYMTATKLAEALIAPAKEESVDFYRDIDREMFAVAALAVALIARAEGRAARMSEIVELFNTGDPKQVADVLQEASRYATSPANDPWKWGRVIFGEESKIRGVPEYMRSLRKKIAVFLEDPNVDRATSRGAPGENLSLTTIFEKPSLLYIGLPKTKVMSVSNKVLMRLLKIWIDDGLYQAAVENHGGELPYLTHYVLDEFQNFGELPHISEGLALFRSMNVAFHIIIQDRAAIESIYGPEGLKELTGNNTGTKIFYVGGLGDKAREDLEKAVGDKVIVEEALMRQLSPVHEVEAKQTRRLGKKPVYSREEMQRAEQGTVLAKMHYVPFVIYQAVLLDDPRHPLHRNWASIKQNALAYAREWKAHYSERGDENANGRSEQDASITGFLGWVKELIDATAPLEAVRDREGNIGMVRVLGLTREALSDEWVERGWVARHRDGWVLTRAALALLEDDLLRRLRENAAIRGQLKKLEEMGKVARGVAAQSVALVIVDEPSRSIFVHVSTPLSKWGEERVADLLALGVTNPNEWRALPRGRLAYGMLRDESLEQGYGELFARNEGGGVSAL</sequence>
<evidence type="ECO:0000256" key="6">
    <source>
        <dbReference type="ARBA" id="ARBA00023136"/>
    </source>
</evidence>
<dbReference type="Gene3D" id="3.40.50.300">
    <property type="entry name" value="P-loop containing nucleotide triphosphate hydrolases"/>
    <property type="match status" value="2"/>
</dbReference>
<keyword evidence="5 7" id="KW-1133">Transmembrane helix</keyword>
<dbReference type="AlphaFoldDB" id="E4UAL2"/>
<proteinExistence type="inferred from homology"/>